<evidence type="ECO:0000313" key="2">
    <source>
        <dbReference type="Proteomes" id="UP000034736"/>
    </source>
</evidence>
<evidence type="ECO:0000313" key="1">
    <source>
        <dbReference type="EMBL" id="KKT39909.1"/>
    </source>
</evidence>
<accession>A0A0G1JWP4</accession>
<organism evidence="1 2">
    <name type="scientific">Candidatus Giovannonibacteria bacterium GW2011_GWA2_44_13b</name>
    <dbReference type="NCBI Taxonomy" id="1618647"/>
    <lineage>
        <taxon>Bacteria</taxon>
        <taxon>Candidatus Giovannoniibacteriota</taxon>
    </lineage>
</organism>
<gene>
    <name evidence="1" type="ORF">UW30_C0026G0008</name>
</gene>
<dbReference type="EMBL" id="LCHU01000026">
    <property type="protein sequence ID" value="KKT39909.1"/>
    <property type="molecule type" value="Genomic_DNA"/>
</dbReference>
<name>A0A0G1JWP4_9BACT</name>
<dbReference type="AlphaFoldDB" id="A0A0G1JWP4"/>
<sequence>MLIHRQVYFKIMDPVRNRGRIAKNMIYNKTLKFIGNNLKGKAHFASVSYF</sequence>
<dbReference type="Proteomes" id="UP000034736">
    <property type="component" value="Unassembled WGS sequence"/>
</dbReference>
<comment type="caution">
    <text evidence="1">The sequence shown here is derived from an EMBL/GenBank/DDBJ whole genome shotgun (WGS) entry which is preliminary data.</text>
</comment>
<reference evidence="1 2" key="1">
    <citation type="journal article" date="2015" name="Nature">
        <title>rRNA introns, odd ribosomes, and small enigmatic genomes across a large radiation of phyla.</title>
        <authorList>
            <person name="Brown C.T."/>
            <person name="Hug L.A."/>
            <person name="Thomas B.C."/>
            <person name="Sharon I."/>
            <person name="Castelle C.J."/>
            <person name="Singh A."/>
            <person name="Wilkins M.J."/>
            <person name="Williams K.H."/>
            <person name="Banfield J.F."/>
        </authorList>
    </citation>
    <scope>NUCLEOTIDE SEQUENCE [LARGE SCALE GENOMIC DNA]</scope>
</reference>
<proteinExistence type="predicted"/>
<protein>
    <submittedName>
        <fullName evidence="1">Uncharacterized protein</fullName>
    </submittedName>
</protein>